<name>A0A7J9G585_9ROSI</name>
<comment type="subcellular location">
    <subcellularLocation>
        <location evidence="1">Nucleus</location>
    </subcellularLocation>
</comment>
<dbReference type="GO" id="GO:1990414">
    <property type="term" value="P:replication-born double-strand break repair via sister chromatid exchange"/>
    <property type="evidence" value="ECO:0007669"/>
    <property type="project" value="TreeGrafter"/>
</dbReference>
<accession>A0A7J9G585</accession>
<evidence type="ECO:0000256" key="8">
    <source>
        <dbReference type="SAM" id="SignalP"/>
    </source>
</evidence>
<dbReference type="GO" id="GO:0007059">
    <property type="term" value="P:chromosome segregation"/>
    <property type="evidence" value="ECO:0007669"/>
    <property type="project" value="UniProtKB-KW"/>
</dbReference>
<proteinExistence type="inferred from homology"/>
<evidence type="ECO:0000256" key="1">
    <source>
        <dbReference type="ARBA" id="ARBA00004123"/>
    </source>
</evidence>
<evidence type="ECO:0000259" key="9">
    <source>
        <dbReference type="Pfam" id="PF04824"/>
    </source>
</evidence>
<evidence type="ECO:0000256" key="2">
    <source>
        <dbReference type="ARBA" id="ARBA00009870"/>
    </source>
</evidence>
<gene>
    <name evidence="10" type="ORF">Gohar_017178</name>
</gene>
<comment type="similarity">
    <text evidence="2">Belongs to the rad21 family.</text>
</comment>
<feature type="signal peptide" evidence="8">
    <location>
        <begin position="1"/>
        <end position="21"/>
    </location>
</feature>
<evidence type="ECO:0000313" key="11">
    <source>
        <dbReference type="Proteomes" id="UP000593560"/>
    </source>
</evidence>
<dbReference type="GO" id="GO:0005634">
    <property type="term" value="C:nucleus"/>
    <property type="evidence" value="ECO:0007669"/>
    <property type="project" value="UniProtKB-SubCell"/>
</dbReference>
<dbReference type="InterPro" id="IPR023093">
    <property type="entry name" value="ScpA-like_C"/>
</dbReference>
<sequence>MKIMMACLVAMKVVFLKTVDGLLVPAHILMFGRTFSFRAVAKYLQNLFEDEVIHGHKVLSMDSLLARKTQKEASRMFFETLVLKTRDYIHVEQGKPFDNIYIMPRAKLMKSDF</sequence>
<keyword evidence="11" id="KW-1185">Reference proteome</keyword>
<dbReference type="InterPro" id="IPR006909">
    <property type="entry name" value="Rad21/Rec8_C_eu"/>
</dbReference>
<dbReference type="OrthoDB" id="10071381at2759"/>
<comment type="caution">
    <text evidence="10">The sequence shown here is derived from an EMBL/GenBank/DDBJ whole genome shotgun (WGS) entry which is preliminary data.</text>
</comment>
<protein>
    <recommendedName>
        <fullName evidence="9">Rad21/Rec8-like protein C-terminal eukaryotic domain-containing protein</fullName>
    </recommendedName>
</protein>
<reference evidence="10 11" key="1">
    <citation type="journal article" date="2019" name="Genome Biol. Evol.">
        <title>Insights into the evolution of the New World diploid cottons (Gossypium, subgenus Houzingenia) based on genome sequencing.</title>
        <authorList>
            <person name="Grover C.E."/>
            <person name="Arick M.A. 2nd"/>
            <person name="Thrash A."/>
            <person name="Conover J.L."/>
            <person name="Sanders W.S."/>
            <person name="Peterson D.G."/>
            <person name="Frelichowski J.E."/>
            <person name="Scheffler J.A."/>
            <person name="Scheffler B.E."/>
            <person name="Wendel J.F."/>
        </authorList>
    </citation>
    <scope>NUCLEOTIDE SEQUENCE [LARGE SCALE GENOMIC DNA]</scope>
    <source>
        <strain evidence="10">0</strain>
        <tissue evidence="10">Leaf</tissue>
    </source>
</reference>
<dbReference type="PANTHER" id="PTHR12585">
    <property type="entry name" value="SCC1 / RAD21 FAMILY MEMBER"/>
    <property type="match status" value="1"/>
</dbReference>
<keyword evidence="3" id="KW-0132">Cell division</keyword>
<evidence type="ECO:0000256" key="3">
    <source>
        <dbReference type="ARBA" id="ARBA00022618"/>
    </source>
</evidence>
<dbReference type="GO" id="GO:0051301">
    <property type="term" value="P:cell division"/>
    <property type="evidence" value="ECO:0007669"/>
    <property type="project" value="UniProtKB-KW"/>
</dbReference>
<evidence type="ECO:0000313" key="10">
    <source>
        <dbReference type="EMBL" id="MBA0792702.1"/>
    </source>
</evidence>
<feature type="chain" id="PRO_5029785227" description="Rad21/Rec8-like protein C-terminal eukaryotic domain-containing protein" evidence="8">
    <location>
        <begin position="22"/>
        <end position="113"/>
    </location>
</feature>
<evidence type="ECO:0000256" key="6">
    <source>
        <dbReference type="ARBA" id="ARBA00023242"/>
    </source>
</evidence>
<dbReference type="GO" id="GO:0007062">
    <property type="term" value="P:sister chromatid cohesion"/>
    <property type="evidence" value="ECO:0007669"/>
    <property type="project" value="InterPro"/>
</dbReference>
<dbReference type="GO" id="GO:0008278">
    <property type="term" value="C:cohesin complex"/>
    <property type="evidence" value="ECO:0007669"/>
    <property type="project" value="InterPro"/>
</dbReference>
<dbReference type="PANTHER" id="PTHR12585:SF69">
    <property type="entry name" value="FI11703P"/>
    <property type="match status" value="1"/>
</dbReference>
<dbReference type="Proteomes" id="UP000593560">
    <property type="component" value="Unassembled WGS sequence"/>
</dbReference>
<keyword evidence="5" id="KW-0159">Chromosome partition</keyword>
<keyword evidence="4" id="KW-0498">Mitosis</keyword>
<evidence type="ECO:0000256" key="7">
    <source>
        <dbReference type="ARBA" id="ARBA00064543"/>
    </source>
</evidence>
<keyword evidence="8" id="KW-0732">Signal</keyword>
<dbReference type="Gene3D" id="1.10.10.580">
    <property type="entry name" value="Structural maintenance of chromosome 1. Chain E"/>
    <property type="match status" value="1"/>
</dbReference>
<dbReference type="Pfam" id="PF04824">
    <property type="entry name" value="Rad21_Rec8"/>
    <property type="match status" value="1"/>
</dbReference>
<keyword evidence="4" id="KW-0131">Cell cycle</keyword>
<organism evidence="10 11">
    <name type="scientific">Gossypium harknessii</name>
    <dbReference type="NCBI Taxonomy" id="34285"/>
    <lineage>
        <taxon>Eukaryota</taxon>
        <taxon>Viridiplantae</taxon>
        <taxon>Streptophyta</taxon>
        <taxon>Embryophyta</taxon>
        <taxon>Tracheophyta</taxon>
        <taxon>Spermatophyta</taxon>
        <taxon>Magnoliopsida</taxon>
        <taxon>eudicotyledons</taxon>
        <taxon>Gunneridae</taxon>
        <taxon>Pentapetalae</taxon>
        <taxon>rosids</taxon>
        <taxon>malvids</taxon>
        <taxon>Malvales</taxon>
        <taxon>Malvaceae</taxon>
        <taxon>Malvoideae</taxon>
        <taxon>Gossypium</taxon>
    </lineage>
</organism>
<dbReference type="InterPro" id="IPR036390">
    <property type="entry name" value="WH_DNA-bd_sf"/>
</dbReference>
<comment type="subunit">
    <text evidence="7">Component of the cohesin complex.</text>
</comment>
<dbReference type="FunFam" id="1.10.10.580:FF:000002">
    <property type="entry name" value="Sister chromatid cohesion 1 protein 4"/>
    <property type="match status" value="1"/>
</dbReference>
<feature type="domain" description="Rad21/Rec8-like protein C-terminal eukaryotic" evidence="9">
    <location>
        <begin position="57"/>
        <end position="107"/>
    </location>
</feature>
<dbReference type="AlphaFoldDB" id="A0A7J9G585"/>
<dbReference type="GO" id="GO:0003682">
    <property type="term" value="F:chromatin binding"/>
    <property type="evidence" value="ECO:0007669"/>
    <property type="project" value="TreeGrafter"/>
</dbReference>
<keyword evidence="6" id="KW-0539">Nucleus</keyword>
<evidence type="ECO:0000256" key="4">
    <source>
        <dbReference type="ARBA" id="ARBA00022776"/>
    </source>
</evidence>
<dbReference type="EMBL" id="JABFAD010000002">
    <property type="protein sequence ID" value="MBA0792702.1"/>
    <property type="molecule type" value="Genomic_DNA"/>
</dbReference>
<evidence type="ECO:0000256" key="5">
    <source>
        <dbReference type="ARBA" id="ARBA00022829"/>
    </source>
</evidence>
<dbReference type="SUPFAM" id="SSF46785">
    <property type="entry name" value="Winged helix' DNA-binding domain"/>
    <property type="match status" value="1"/>
</dbReference>
<dbReference type="InterPro" id="IPR039781">
    <property type="entry name" value="Rad21/Rec8-like"/>
</dbReference>